<proteinExistence type="predicted"/>
<keyword evidence="4" id="KW-1185">Reference proteome</keyword>
<dbReference type="SUPFAM" id="SSF54695">
    <property type="entry name" value="POZ domain"/>
    <property type="match status" value="1"/>
</dbReference>
<dbReference type="InterPro" id="IPR000210">
    <property type="entry name" value="BTB/POZ_dom"/>
</dbReference>
<dbReference type="SMART" id="SM00225">
    <property type="entry name" value="BTB"/>
    <property type="match status" value="1"/>
</dbReference>
<dbReference type="InterPro" id="IPR011333">
    <property type="entry name" value="SKP1/BTB/POZ_sf"/>
</dbReference>
<dbReference type="Proteomes" id="UP000230233">
    <property type="component" value="Chromosome IV"/>
</dbReference>
<dbReference type="PANTHER" id="PTHR22670:SF8">
    <property type="entry name" value="BTB DOMAIN-CONTAINING PROTEIN-RELATED"/>
    <property type="match status" value="1"/>
</dbReference>
<dbReference type="Gene3D" id="3.30.710.10">
    <property type="entry name" value="Potassium Channel Kv1.1, Chain A"/>
    <property type="match status" value="1"/>
</dbReference>
<evidence type="ECO:0000313" key="4">
    <source>
        <dbReference type="Proteomes" id="UP000230233"/>
    </source>
</evidence>
<sequence length="646" mass="71885">MTYFIAHFFPLLSNFFPENHASFPSTFSQLPLDLQVLSEPFLSQSVYKTIPWKSHQEQNSMSFSNSLHANAAPNHFERIAKVLQAKRRAGDNSTCDLTIQLKDGYEMVHSMVVCAHSSVISDILERQRAPYSHIPMTEFEGSSVKKVLDWMYSGDIDIPESSIADVLAVASYLQVTILQRQIEQKIRNHNGSPILALNIASTRAFSVMDATMNELVLDFSEKVNGLSSEEISKLTANSIIALMASVLPMKKKIPLINMFISWIKSNQPEKETINTILQSLVISDITFDSLYLIRSSLKRNLPNKEAAAKSYLSVSPSGTFGLHIPTKTKIVEKTPSAVVITPASPAPPKYHRTRSEISALEKLPDPFAGPGACHTVSELEMIKNIPDPFEKSQSLILCRETNGFPKYFTRSEVESLQQMTDPFSKSDKESSGFKAPGCTAHYPGWSKNIIEQNKAIERQKPKFTPSEAQMVKNIPDPFVKGGPVILSPATGGQISSARFVPSNKNGGANQSFSGHSLNNNNNYLQKNQEQRATEIPPTVIISAASLSTPSARSVTNPKMTGVKKTDSEILEIQALPSFHSSSFHTASTSQKKENEKSLKSSKSQKSQKSEKQQNKIRKFKTHSLTEPKTVLYRKIQTCFFWLIFYI</sequence>
<protein>
    <recommendedName>
        <fullName evidence="2">BTB domain-containing protein</fullName>
    </recommendedName>
</protein>
<dbReference type="PANTHER" id="PTHR22670">
    <property type="entry name" value="BTB DOMAIN-CONTAINING PROTEIN-RELATED-RELATED"/>
    <property type="match status" value="1"/>
</dbReference>
<dbReference type="OrthoDB" id="6482909at2759"/>
<feature type="region of interest" description="Disordered" evidence="1">
    <location>
        <begin position="581"/>
        <end position="620"/>
    </location>
</feature>
<reference evidence="4" key="1">
    <citation type="submission" date="2017-10" db="EMBL/GenBank/DDBJ databases">
        <title>Rapid genome shrinkage in a self-fertile nematode reveals novel sperm competition proteins.</title>
        <authorList>
            <person name="Yin D."/>
            <person name="Schwarz E.M."/>
            <person name="Thomas C.G."/>
            <person name="Felde R.L."/>
            <person name="Korf I.F."/>
            <person name="Cutter A.D."/>
            <person name="Schartner C.M."/>
            <person name="Ralston E.J."/>
            <person name="Meyer B.J."/>
            <person name="Haag E.S."/>
        </authorList>
    </citation>
    <scope>NUCLEOTIDE SEQUENCE [LARGE SCALE GENOMIC DNA]</scope>
    <source>
        <strain evidence="4">JU1422</strain>
    </source>
</reference>
<feature type="domain" description="BTB" evidence="2">
    <location>
        <begin position="95"/>
        <end position="160"/>
    </location>
</feature>
<evidence type="ECO:0000259" key="2">
    <source>
        <dbReference type="PROSITE" id="PS50097"/>
    </source>
</evidence>
<dbReference type="PROSITE" id="PS50097">
    <property type="entry name" value="BTB"/>
    <property type="match status" value="1"/>
</dbReference>
<comment type="caution">
    <text evidence="3">The sequence shown here is derived from an EMBL/GenBank/DDBJ whole genome shotgun (WGS) entry which is preliminary data.</text>
</comment>
<organism evidence="3 4">
    <name type="scientific">Caenorhabditis nigoni</name>
    <dbReference type="NCBI Taxonomy" id="1611254"/>
    <lineage>
        <taxon>Eukaryota</taxon>
        <taxon>Metazoa</taxon>
        <taxon>Ecdysozoa</taxon>
        <taxon>Nematoda</taxon>
        <taxon>Chromadorea</taxon>
        <taxon>Rhabditida</taxon>
        <taxon>Rhabditina</taxon>
        <taxon>Rhabditomorpha</taxon>
        <taxon>Rhabditoidea</taxon>
        <taxon>Rhabditidae</taxon>
        <taxon>Peloderinae</taxon>
        <taxon>Caenorhabditis</taxon>
    </lineage>
</organism>
<name>A0A2G5U0N0_9PELO</name>
<evidence type="ECO:0000313" key="3">
    <source>
        <dbReference type="EMBL" id="PIC33094.1"/>
    </source>
</evidence>
<gene>
    <name evidence="3" type="primary">Cni-F27C8.5</name>
    <name evidence="3" type="synonym">Cnig_chr_IV.g13198</name>
    <name evidence="3" type="ORF">B9Z55_013198</name>
</gene>
<dbReference type="STRING" id="1611254.A0A2G5U0N0"/>
<dbReference type="EMBL" id="PDUG01000004">
    <property type="protein sequence ID" value="PIC33094.1"/>
    <property type="molecule type" value="Genomic_DNA"/>
</dbReference>
<dbReference type="CDD" id="cd18186">
    <property type="entry name" value="BTB_POZ_ZBTB_KLHL-like"/>
    <property type="match status" value="1"/>
</dbReference>
<accession>A0A2G5U0N0</accession>
<dbReference type="AlphaFoldDB" id="A0A2G5U0N0"/>
<dbReference type="Pfam" id="PF00651">
    <property type="entry name" value="BTB"/>
    <property type="match status" value="1"/>
</dbReference>
<evidence type="ECO:0000256" key="1">
    <source>
        <dbReference type="SAM" id="MobiDB-lite"/>
    </source>
</evidence>